<dbReference type="InterPro" id="IPR007295">
    <property type="entry name" value="DUF402"/>
</dbReference>
<evidence type="ECO:0000259" key="1">
    <source>
        <dbReference type="Pfam" id="PF04167"/>
    </source>
</evidence>
<organism evidence="2 3">
    <name type="scientific">Saccharopolyspora flava</name>
    <dbReference type="NCBI Taxonomy" id="95161"/>
    <lineage>
        <taxon>Bacteria</taxon>
        <taxon>Bacillati</taxon>
        <taxon>Actinomycetota</taxon>
        <taxon>Actinomycetes</taxon>
        <taxon>Pseudonocardiales</taxon>
        <taxon>Pseudonocardiaceae</taxon>
        <taxon>Saccharopolyspora</taxon>
    </lineage>
</organism>
<sequence>MTTQREIAESLGLPVHPPKTEVFDLAEGTNTDPKGHVRTVSRFHLEPFGLYIARPMPGHPRLAALESWLLPALGLRVSRFHRHPGHERDLDYYLDLVDVETGENRWRTVDHYLDLEVRQNRDVELLDVDEFVLAVHAELLDPETAERAMRRACAAVEGLARCGYDLPKWLRDNDIELSWDAQPIKGPVPEPRSLPPSE</sequence>
<dbReference type="InterPro" id="IPR035930">
    <property type="entry name" value="FomD-like_sf"/>
</dbReference>
<dbReference type="Pfam" id="PF04167">
    <property type="entry name" value="DUF402"/>
    <property type="match status" value="1"/>
</dbReference>
<dbReference type="SUPFAM" id="SSF159234">
    <property type="entry name" value="FomD-like"/>
    <property type="match status" value="1"/>
</dbReference>
<keyword evidence="3" id="KW-1185">Reference proteome</keyword>
<dbReference type="AlphaFoldDB" id="A0A1I6RKE6"/>
<feature type="domain" description="DUF402" evidence="1">
    <location>
        <begin position="30"/>
        <end position="161"/>
    </location>
</feature>
<dbReference type="Gene3D" id="2.40.380.10">
    <property type="entry name" value="FomD-like"/>
    <property type="match status" value="1"/>
</dbReference>
<dbReference type="RefSeq" id="WP_093416021.1">
    <property type="nucleotide sequence ID" value="NZ_FOZX01000003.1"/>
</dbReference>
<name>A0A1I6RKE6_9PSEU</name>
<proteinExistence type="predicted"/>
<reference evidence="3" key="1">
    <citation type="submission" date="2016-10" db="EMBL/GenBank/DDBJ databases">
        <authorList>
            <person name="Varghese N."/>
            <person name="Submissions S."/>
        </authorList>
    </citation>
    <scope>NUCLEOTIDE SEQUENCE [LARGE SCALE GENOMIC DNA]</scope>
    <source>
        <strain evidence="3">DSM 44771</strain>
    </source>
</reference>
<evidence type="ECO:0000313" key="3">
    <source>
        <dbReference type="Proteomes" id="UP000198852"/>
    </source>
</evidence>
<dbReference type="InterPro" id="IPR014465">
    <property type="entry name" value="UCP012622"/>
</dbReference>
<dbReference type="STRING" id="95161.SAMN05660874_02289"/>
<protein>
    <recommendedName>
        <fullName evidence="1">DUF402 domain-containing protein</fullName>
    </recommendedName>
</protein>
<dbReference type="OrthoDB" id="3821551at2"/>
<evidence type="ECO:0000313" key="2">
    <source>
        <dbReference type="EMBL" id="SFS64948.1"/>
    </source>
</evidence>
<gene>
    <name evidence="2" type="ORF">SAMN05660874_02289</name>
</gene>
<dbReference type="PIRSF" id="PIRSF012622">
    <property type="entry name" value="UCP012622"/>
    <property type="match status" value="1"/>
</dbReference>
<dbReference type="EMBL" id="FOZX01000003">
    <property type="protein sequence ID" value="SFS64948.1"/>
    <property type="molecule type" value="Genomic_DNA"/>
</dbReference>
<dbReference type="Proteomes" id="UP000198852">
    <property type="component" value="Unassembled WGS sequence"/>
</dbReference>
<accession>A0A1I6RKE6</accession>